<name>A0AAD7ETG7_9AGAR</name>
<dbReference type="Proteomes" id="UP001218218">
    <property type="component" value="Unassembled WGS sequence"/>
</dbReference>
<dbReference type="AlphaFoldDB" id="A0AAD7ETG7"/>
<dbReference type="SUPFAM" id="SSF81383">
    <property type="entry name" value="F-box domain"/>
    <property type="match status" value="1"/>
</dbReference>
<dbReference type="SUPFAM" id="SSF52058">
    <property type="entry name" value="L domain-like"/>
    <property type="match status" value="1"/>
</dbReference>
<evidence type="ECO:0000313" key="2">
    <source>
        <dbReference type="Proteomes" id="UP001218218"/>
    </source>
</evidence>
<dbReference type="InterPro" id="IPR036047">
    <property type="entry name" value="F-box-like_dom_sf"/>
</dbReference>
<accession>A0AAD7ETG7</accession>
<organism evidence="1 2">
    <name type="scientific">Mycena albidolilacea</name>
    <dbReference type="NCBI Taxonomy" id="1033008"/>
    <lineage>
        <taxon>Eukaryota</taxon>
        <taxon>Fungi</taxon>
        <taxon>Dikarya</taxon>
        <taxon>Basidiomycota</taxon>
        <taxon>Agaricomycotina</taxon>
        <taxon>Agaricomycetes</taxon>
        <taxon>Agaricomycetidae</taxon>
        <taxon>Agaricales</taxon>
        <taxon>Marasmiineae</taxon>
        <taxon>Mycenaceae</taxon>
        <taxon>Mycena</taxon>
    </lineage>
</organism>
<reference evidence="1" key="1">
    <citation type="submission" date="2023-03" db="EMBL/GenBank/DDBJ databases">
        <title>Massive genome expansion in bonnet fungi (Mycena s.s.) driven by repeated elements and novel gene families across ecological guilds.</title>
        <authorList>
            <consortium name="Lawrence Berkeley National Laboratory"/>
            <person name="Harder C.B."/>
            <person name="Miyauchi S."/>
            <person name="Viragh M."/>
            <person name="Kuo A."/>
            <person name="Thoen E."/>
            <person name="Andreopoulos B."/>
            <person name="Lu D."/>
            <person name="Skrede I."/>
            <person name="Drula E."/>
            <person name="Henrissat B."/>
            <person name="Morin E."/>
            <person name="Kohler A."/>
            <person name="Barry K."/>
            <person name="LaButti K."/>
            <person name="Morin E."/>
            <person name="Salamov A."/>
            <person name="Lipzen A."/>
            <person name="Mereny Z."/>
            <person name="Hegedus B."/>
            <person name="Baldrian P."/>
            <person name="Stursova M."/>
            <person name="Weitz H."/>
            <person name="Taylor A."/>
            <person name="Grigoriev I.V."/>
            <person name="Nagy L.G."/>
            <person name="Martin F."/>
            <person name="Kauserud H."/>
        </authorList>
    </citation>
    <scope>NUCLEOTIDE SEQUENCE</scope>
    <source>
        <strain evidence="1">CBHHK002</strain>
    </source>
</reference>
<evidence type="ECO:0008006" key="3">
    <source>
        <dbReference type="Google" id="ProtNLM"/>
    </source>
</evidence>
<gene>
    <name evidence="1" type="ORF">DFH08DRAFT_863837</name>
</gene>
<dbReference type="EMBL" id="JARIHO010000016">
    <property type="protein sequence ID" value="KAJ7348927.1"/>
    <property type="molecule type" value="Genomic_DNA"/>
</dbReference>
<sequence length="450" mass="51296">MSGIALLVPDLLSEIMFALPSSISQKFAFAQVSRRWRDLALDSHLFWSSFTGGDSKVDCYRVPLILERSGAMLHIHFRFTSGKLADWPADALKALVPHVARIVSLNIEFTTPMNVDALLNSGLEFSTLQTLRLKSSIYRNVPGLLITAPELRTLDIERIHLTHWDTLLSPSLESIRLCDSPVEMLLEILKRCPRARCIVLQTWYPWSGNSIENSFAAFPSRPIAPALRELELRVRENDLVRILKAGFSDVVLHSLAGCIYNGHSEDDVELLSGALLPGVGFLVIFRLVDMRELELHDGAGHIRRLRCWNDDSYFEVMDAWKYLSVHYGLHKTVREIQIRPEYWDEYLEVFESYAPQLEDGITLTIETDWDTFSADNSKIMRLPGLAKVEFNDSRNADYLFRTVSDVLARIEPPKARKVQVCVGKKKYAKQDALFDSLRENNWVICAHCES</sequence>
<dbReference type="InterPro" id="IPR032675">
    <property type="entry name" value="LRR_dom_sf"/>
</dbReference>
<protein>
    <recommendedName>
        <fullName evidence="3">F-box domain-containing protein</fullName>
    </recommendedName>
</protein>
<comment type="caution">
    <text evidence="1">The sequence shown here is derived from an EMBL/GenBank/DDBJ whole genome shotgun (WGS) entry which is preliminary data.</text>
</comment>
<dbReference type="Gene3D" id="3.80.10.10">
    <property type="entry name" value="Ribonuclease Inhibitor"/>
    <property type="match status" value="1"/>
</dbReference>
<keyword evidence="2" id="KW-1185">Reference proteome</keyword>
<evidence type="ECO:0000313" key="1">
    <source>
        <dbReference type="EMBL" id="KAJ7348927.1"/>
    </source>
</evidence>
<proteinExistence type="predicted"/>